<gene>
    <name evidence="3" type="ORF">CGLY_15620</name>
</gene>
<feature type="domain" description="Aminotransferase class V" evidence="2">
    <location>
        <begin position="59"/>
        <end position="265"/>
    </location>
</feature>
<dbReference type="Pfam" id="PF00266">
    <property type="entry name" value="Aminotran_5"/>
    <property type="match status" value="1"/>
</dbReference>
<dbReference type="KEGG" id="cgy:CGLY_15620"/>
<dbReference type="STRING" id="1404245.CGLY_15620"/>
<dbReference type="PANTHER" id="PTHR43586">
    <property type="entry name" value="CYSTEINE DESULFURASE"/>
    <property type="match status" value="1"/>
</dbReference>
<dbReference type="Gene3D" id="3.40.640.10">
    <property type="entry name" value="Type I PLP-dependent aspartate aminotransferase-like (Major domain)"/>
    <property type="match status" value="1"/>
</dbReference>
<dbReference type="InterPro" id="IPR015421">
    <property type="entry name" value="PyrdxlP-dep_Trfase_major"/>
</dbReference>
<dbReference type="EMBL" id="CP006842">
    <property type="protein sequence ID" value="AHW65560.1"/>
    <property type="molecule type" value="Genomic_DNA"/>
</dbReference>
<evidence type="ECO:0000313" key="4">
    <source>
        <dbReference type="Proteomes" id="UP000023703"/>
    </source>
</evidence>
<organism evidence="3 4">
    <name type="scientific">Corynebacterium glyciniphilum AJ 3170</name>
    <dbReference type="NCBI Taxonomy" id="1404245"/>
    <lineage>
        <taxon>Bacteria</taxon>
        <taxon>Bacillati</taxon>
        <taxon>Actinomycetota</taxon>
        <taxon>Actinomycetes</taxon>
        <taxon>Mycobacteriales</taxon>
        <taxon>Corynebacteriaceae</taxon>
        <taxon>Corynebacterium</taxon>
    </lineage>
</organism>
<dbReference type="Gene3D" id="3.90.1150.10">
    <property type="entry name" value="Aspartate Aminotransferase, domain 1"/>
    <property type="match status" value="1"/>
</dbReference>
<keyword evidence="4" id="KW-1185">Reference proteome</keyword>
<dbReference type="AlphaFoldDB" id="X5EDS7"/>
<evidence type="ECO:0000313" key="3">
    <source>
        <dbReference type="EMBL" id="AHW65560.1"/>
    </source>
</evidence>
<sequence>MVRCGKGQSGVFDIARVRGLYESLSEGWTYLNAGRRAQVPEKVSSAVSRAFRASPLQGPDGGARGDHYVSAAREAVADLVGASPDCVVLGPSRATLLGILATAVPAKLRMGREVVLSRVDEPSNITPWKLAADLYGASVRWAEADLTTGALPAWQFTSLISLDTSIVAVPAANAHLGTVTDIRAIADIMRAKSRAWLVVDAGAYAPYRKIDLDAWDADVVALDMAPLGGPEVGALVFRDPALLAELHLVELRRGRHAAPDSQELTARRVAELERDGNAPGMLGGVPAAVNHLAGLDEEATGTRRERLATSLQSSEEYLGRLAGYLVDGLRDLENVHVVGVDGEIDTEPEHDHNSWGSPTENRGQHFGPVDRLPRVSFLVQGIEASVVGERLLSNGVVAQIVGLEESALFDQMGVAEMGGAICVALAPHNTYMDIDHLVRVVGGIV</sequence>
<dbReference type="Proteomes" id="UP000023703">
    <property type="component" value="Chromosome"/>
</dbReference>
<protein>
    <recommendedName>
        <fullName evidence="2">Aminotransferase class V domain-containing protein</fullName>
    </recommendedName>
</protein>
<accession>X5EDS7</accession>
<name>X5EDS7_9CORY</name>
<dbReference type="InterPro" id="IPR000192">
    <property type="entry name" value="Aminotrans_V_dom"/>
</dbReference>
<dbReference type="InterPro" id="IPR015424">
    <property type="entry name" value="PyrdxlP-dep_Trfase"/>
</dbReference>
<dbReference type="SUPFAM" id="SSF53383">
    <property type="entry name" value="PLP-dependent transferases"/>
    <property type="match status" value="1"/>
</dbReference>
<dbReference type="eggNOG" id="COG0520">
    <property type="taxonomic scope" value="Bacteria"/>
</dbReference>
<evidence type="ECO:0000259" key="2">
    <source>
        <dbReference type="Pfam" id="PF00266"/>
    </source>
</evidence>
<dbReference type="PANTHER" id="PTHR43586:SF21">
    <property type="entry name" value="PYRIDOXAL PHOSPHATE (PLP)-DEPENDENT ASPARTATE AMINOTRANSFERASE SUPERFAMILY"/>
    <property type="match status" value="1"/>
</dbReference>
<reference evidence="3 4" key="1">
    <citation type="journal article" date="2015" name="Int. J. Syst. Evol. Microbiol.">
        <title>Revisiting Corynebacterium glyciniphilum (ex Kubota et al., 1972) sp. nov., nom. rev., isolated from putrefied banana.</title>
        <authorList>
            <person name="Al-Dilaimi A."/>
            <person name="Bednarz H."/>
            <person name="Lomker A."/>
            <person name="Niehaus K."/>
            <person name="Kalinowski J."/>
            <person name="Ruckert C."/>
        </authorList>
    </citation>
    <scope>NUCLEOTIDE SEQUENCE [LARGE SCALE GENOMIC DNA]</scope>
    <source>
        <strain evidence="3">AJ 3170</strain>
    </source>
</reference>
<proteinExistence type="predicted"/>
<dbReference type="HOGENOM" id="CLU_003433_2_2_11"/>
<feature type="region of interest" description="Disordered" evidence="1">
    <location>
        <begin position="344"/>
        <end position="366"/>
    </location>
</feature>
<evidence type="ECO:0000256" key="1">
    <source>
        <dbReference type="SAM" id="MobiDB-lite"/>
    </source>
</evidence>
<dbReference type="InterPro" id="IPR015422">
    <property type="entry name" value="PyrdxlP-dep_Trfase_small"/>
</dbReference>